<organism evidence="2 3">
    <name type="scientific">Cudoniella acicularis</name>
    <dbReference type="NCBI Taxonomy" id="354080"/>
    <lineage>
        <taxon>Eukaryota</taxon>
        <taxon>Fungi</taxon>
        <taxon>Dikarya</taxon>
        <taxon>Ascomycota</taxon>
        <taxon>Pezizomycotina</taxon>
        <taxon>Leotiomycetes</taxon>
        <taxon>Helotiales</taxon>
        <taxon>Tricladiaceae</taxon>
        <taxon>Cudoniella</taxon>
    </lineage>
</organism>
<keyword evidence="3" id="KW-1185">Reference proteome</keyword>
<dbReference type="AlphaFoldDB" id="A0A8H4RNQ7"/>
<evidence type="ECO:0000313" key="2">
    <source>
        <dbReference type="EMBL" id="KAF4632215.1"/>
    </source>
</evidence>
<evidence type="ECO:0000313" key="3">
    <source>
        <dbReference type="Proteomes" id="UP000566819"/>
    </source>
</evidence>
<feature type="region of interest" description="Disordered" evidence="1">
    <location>
        <begin position="84"/>
        <end position="112"/>
    </location>
</feature>
<protein>
    <submittedName>
        <fullName evidence="2">Uncharacterized protein</fullName>
    </submittedName>
</protein>
<dbReference type="EMBL" id="JAAMPI010000367">
    <property type="protein sequence ID" value="KAF4632215.1"/>
    <property type="molecule type" value="Genomic_DNA"/>
</dbReference>
<accession>A0A8H4RNQ7</accession>
<feature type="compositionally biased region" description="Basic and acidic residues" evidence="1">
    <location>
        <begin position="84"/>
        <end position="102"/>
    </location>
</feature>
<evidence type="ECO:0000256" key="1">
    <source>
        <dbReference type="SAM" id="MobiDB-lite"/>
    </source>
</evidence>
<proteinExistence type="predicted"/>
<reference evidence="2 3" key="1">
    <citation type="submission" date="2020-03" db="EMBL/GenBank/DDBJ databases">
        <title>Draft Genome Sequence of Cudoniella acicularis.</title>
        <authorList>
            <person name="Buettner E."/>
            <person name="Kellner H."/>
        </authorList>
    </citation>
    <scope>NUCLEOTIDE SEQUENCE [LARGE SCALE GENOMIC DNA]</scope>
    <source>
        <strain evidence="2 3">DSM 108380</strain>
    </source>
</reference>
<name>A0A8H4RNQ7_9HELO</name>
<sequence>MLNHLATKKSKESLLSSLSSYLPNSTPSQDPKSEFWGFYWFCCHSRMREIVTGKGGPIVVNVVTDHLTGFAARHQIMRSANLHASREIKTQSKAARDVDMRSARPAAPPITQ</sequence>
<gene>
    <name evidence="2" type="ORF">G7Y89_g5916</name>
</gene>
<comment type="caution">
    <text evidence="2">The sequence shown here is derived from an EMBL/GenBank/DDBJ whole genome shotgun (WGS) entry which is preliminary data.</text>
</comment>
<dbReference type="Proteomes" id="UP000566819">
    <property type="component" value="Unassembled WGS sequence"/>
</dbReference>